<dbReference type="InterPro" id="IPR036388">
    <property type="entry name" value="WH-like_DNA-bd_sf"/>
</dbReference>
<dbReference type="AlphaFoldDB" id="A0A1G7M6W5"/>
<evidence type="ECO:0000256" key="1">
    <source>
        <dbReference type="ARBA" id="ARBA00023015"/>
    </source>
</evidence>
<protein>
    <recommendedName>
        <fullName evidence="5">Glycerol operon regulatory protein</fullName>
    </recommendedName>
</protein>
<dbReference type="Pfam" id="PF01614">
    <property type="entry name" value="IclR_C"/>
    <property type="match status" value="1"/>
</dbReference>
<reference evidence="9" key="1">
    <citation type="submission" date="2016-10" db="EMBL/GenBank/DDBJ databases">
        <authorList>
            <person name="Varghese N."/>
            <person name="Submissions S."/>
        </authorList>
    </citation>
    <scope>NUCLEOTIDE SEQUENCE [LARGE SCALE GENOMIC DNA]</scope>
    <source>
        <strain evidence="9">DSM 23256</strain>
    </source>
</reference>
<dbReference type="InterPro" id="IPR005471">
    <property type="entry name" value="Tscrpt_reg_IclR_N"/>
</dbReference>
<dbReference type="Gene3D" id="3.30.450.40">
    <property type="match status" value="1"/>
</dbReference>
<dbReference type="SUPFAM" id="SSF46785">
    <property type="entry name" value="Winged helix' DNA-binding domain"/>
    <property type="match status" value="1"/>
</dbReference>
<proteinExistence type="predicted"/>
<dbReference type="Pfam" id="PF09339">
    <property type="entry name" value="HTH_IclR"/>
    <property type="match status" value="1"/>
</dbReference>
<dbReference type="OrthoDB" id="9791752at2"/>
<keyword evidence="9" id="KW-1185">Reference proteome</keyword>
<feature type="domain" description="HTH iclR-type" evidence="6">
    <location>
        <begin position="10"/>
        <end position="71"/>
    </location>
</feature>
<evidence type="ECO:0000259" key="7">
    <source>
        <dbReference type="PROSITE" id="PS51078"/>
    </source>
</evidence>
<evidence type="ECO:0000256" key="4">
    <source>
        <dbReference type="ARBA" id="ARBA00058938"/>
    </source>
</evidence>
<dbReference type="SUPFAM" id="SSF55781">
    <property type="entry name" value="GAF domain-like"/>
    <property type="match status" value="1"/>
</dbReference>
<dbReference type="PANTHER" id="PTHR30136">
    <property type="entry name" value="HELIX-TURN-HELIX TRANSCRIPTIONAL REGULATOR, ICLR FAMILY"/>
    <property type="match status" value="1"/>
</dbReference>
<evidence type="ECO:0000256" key="2">
    <source>
        <dbReference type="ARBA" id="ARBA00023125"/>
    </source>
</evidence>
<name>A0A1G7M6W5_9FIRM</name>
<dbReference type="InterPro" id="IPR014757">
    <property type="entry name" value="Tscrpt_reg_IclR_C"/>
</dbReference>
<dbReference type="FunFam" id="1.10.10.10:FF:000056">
    <property type="entry name" value="IclR family transcriptional regulator"/>
    <property type="match status" value="1"/>
</dbReference>
<dbReference type="GO" id="GO:0003700">
    <property type="term" value="F:DNA-binding transcription factor activity"/>
    <property type="evidence" value="ECO:0007669"/>
    <property type="project" value="TreeGrafter"/>
</dbReference>
<dbReference type="STRING" id="1123285.SAMN05660235_02039"/>
<dbReference type="InterPro" id="IPR029016">
    <property type="entry name" value="GAF-like_dom_sf"/>
</dbReference>
<accession>A0A1G7M6W5</accession>
<dbReference type="EMBL" id="FNBU01000015">
    <property type="protein sequence ID" value="SDF57386.1"/>
    <property type="molecule type" value="Genomic_DNA"/>
</dbReference>
<dbReference type="InterPro" id="IPR036390">
    <property type="entry name" value="WH_DNA-bd_sf"/>
</dbReference>
<keyword evidence="1" id="KW-0805">Transcription regulation</keyword>
<keyword evidence="3" id="KW-0804">Transcription</keyword>
<keyword evidence="2" id="KW-0238">DNA-binding</keyword>
<evidence type="ECO:0000313" key="9">
    <source>
        <dbReference type="Proteomes" id="UP000243333"/>
    </source>
</evidence>
<comment type="function">
    <text evidence="4">May be an activator protein for the gylABX operon.</text>
</comment>
<dbReference type="PROSITE" id="PS51078">
    <property type="entry name" value="ICLR_ED"/>
    <property type="match status" value="1"/>
</dbReference>
<feature type="domain" description="IclR-ED" evidence="7">
    <location>
        <begin position="72"/>
        <end position="254"/>
    </location>
</feature>
<sequence length="256" mass="28343">MLQKASPYIVASVDRALELLLILGRYPHAMGVTELSKILGVQKSTVHSLLQTMLARGFVQQTDNGRYSLGMRLIHLGEICAERLDIRTAARPIMVELANETKEIVLLAVLARDELVIVDKVEPQRPFLIIPKFDFSMAIHSTAVGKILLAHAPEEIYEAILLRGIERFTQFTLTDHESLRRELMKVREQGYAIGCNETIEGITCIAVPIYNAGGKVAAALSISSASSMLGVDRYEAIIEILKEKAKLISRRLGCTC</sequence>
<dbReference type="Gene3D" id="1.10.10.10">
    <property type="entry name" value="Winged helix-like DNA-binding domain superfamily/Winged helix DNA-binding domain"/>
    <property type="match status" value="1"/>
</dbReference>
<evidence type="ECO:0000313" key="8">
    <source>
        <dbReference type="EMBL" id="SDF57386.1"/>
    </source>
</evidence>
<dbReference type="Proteomes" id="UP000243333">
    <property type="component" value="Unassembled WGS sequence"/>
</dbReference>
<dbReference type="PROSITE" id="PS51077">
    <property type="entry name" value="HTH_ICLR"/>
    <property type="match status" value="1"/>
</dbReference>
<gene>
    <name evidence="8" type="ORF">SAMN05660235_02039</name>
</gene>
<organism evidence="8 9">
    <name type="scientific">Sporolituus thermophilus DSM 23256</name>
    <dbReference type="NCBI Taxonomy" id="1123285"/>
    <lineage>
        <taxon>Bacteria</taxon>
        <taxon>Bacillati</taxon>
        <taxon>Bacillota</taxon>
        <taxon>Negativicutes</taxon>
        <taxon>Selenomonadales</taxon>
        <taxon>Sporomusaceae</taxon>
        <taxon>Sporolituus</taxon>
    </lineage>
</organism>
<dbReference type="RefSeq" id="WP_093690526.1">
    <property type="nucleotide sequence ID" value="NZ_FNBU01000015.1"/>
</dbReference>
<dbReference type="SMART" id="SM00346">
    <property type="entry name" value="HTH_ICLR"/>
    <property type="match status" value="1"/>
</dbReference>
<evidence type="ECO:0000256" key="3">
    <source>
        <dbReference type="ARBA" id="ARBA00023163"/>
    </source>
</evidence>
<evidence type="ECO:0000256" key="5">
    <source>
        <dbReference type="ARBA" id="ARBA00070406"/>
    </source>
</evidence>
<dbReference type="GO" id="GO:0045892">
    <property type="term" value="P:negative regulation of DNA-templated transcription"/>
    <property type="evidence" value="ECO:0007669"/>
    <property type="project" value="TreeGrafter"/>
</dbReference>
<dbReference type="PANTHER" id="PTHR30136:SF24">
    <property type="entry name" value="HTH-TYPE TRANSCRIPTIONAL REPRESSOR ALLR"/>
    <property type="match status" value="1"/>
</dbReference>
<dbReference type="GO" id="GO:0003677">
    <property type="term" value="F:DNA binding"/>
    <property type="evidence" value="ECO:0007669"/>
    <property type="project" value="UniProtKB-KW"/>
</dbReference>
<evidence type="ECO:0000259" key="6">
    <source>
        <dbReference type="PROSITE" id="PS51077"/>
    </source>
</evidence>
<dbReference type="InterPro" id="IPR050707">
    <property type="entry name" value="HTH_MetabolicPath_Reg"/>
</dbReference>